<dbReference type="InterPro" id="IPR011835">
    <property type="entry name" value="GS/SS"/>
</dbReference>
<dbReference type="PANTHER" id="PTHR45825:SF11">
    <property type="entry name" value="ALPHA AMYLASE DOMAIN-CONTAINING PROTEIN"/>
    <property type="match status" value="1"/>
</dbReference>
<dbReference type="GO" id="GO:0009011">
    <property type="term" value="F:alpha-1,4-glucan glucosyltransferase (ADP-glucose donor) activity"/>
    <property type="evidence" value="ECO:0007669"/>
    <property type="project" value="UniProtKB-EC"/>
</dbReference>
<proteinExistence type="inferred from homology"/>
<evidence type="ECO:0000256" key="1">
    <source>
        <dbReference type="ARBA" id="ARBA00001478"/>
    </source>
</evidence>
<protein>
    <recommendedName>
        <fullName evidence="3">starch synthase</fullName>
        <ecNumber evidence="3">2.4.1.21</ecNumber>
    </recommendedName>
</protein>
<dbReference type="InterPro" id="IPR013534">
    <property type="entry name" value="Starch_synth_cat_dom"/>
</dbReference>
<evidence type="ECO:0000259" key="7">
    <source>
        <dbReference type="Pfam" id="PF08323"/>
    </source>
</evidence>
<feature type="domain" description="Starch synthase catalytic" evidence="7">
    <location>
        <begin position="2"/>
        <end position="239"/>
    </location>
</feature>
<dbReference type="GO" id="GO:0005978">
    <property type="term" value="P:glycogen biosynthetic process"/>
    <property type="evidence" value="ECO:0007669"/>
    <property type="project" value="TreeGrafter"/>
</dbReference>
<dbReference type="Pfam" id="PF00534">
    <property type="entry name" value="Glycos_transf_1"/>
    <property type="match status" value="1"/>
</dbReference>
<dbReference type="Pfam" id="PF08323">
    <property type="entry name" value="Glyco_transf_5"/>
    <property type="match status" value="1"/>
</dbReference>
<evidence type="ECO:0000256" key="5">
    <source>
        <dbReference type="ARBA" id="ARBA00022679"/>
    </source>
</evidence>
<comment type="similarity">
    <text evidence="2">Belongs to the glycosyltransferase 1 family. Bacterial/plant glycogen synthase subfamily.</text>
</comment>
<feature type="domain" description="Glycosyl transferase family 1" evidence="6">
    <location>
        <begin position="289"/>
        <end position="449"/>
    </location>
</feature>
<dbReference type="CDD" id="cd03791">
    <property type="entry name" value="GT5_Glycogen_synthase_DULL1-like"/>
    <property type="match status" value="1"/>
</dbReference>
<dbReference type="GO" id="GO:0004373">
    <property type="term" value="F:alpha-1,4-glucan glucosyltransferase (UDP-glucose donor) activity"/>
    <property type="evidence" value="ECO:0007669"/>
    <property type="project" value="InterPro"/>
</dbReference>
<gene>
    <name evidence="8" type="ORF">MNBD_GAMMA18-700</name>
</gene>
<dbReference type="Gene3D" id="3.40.50.2000">
    <property type="entry name" value="Glycogen Phosphorylase B"/>
    <property type="match status" value="2"/>
</dbReference>
<evidence type="ECO:0000313" key="8">
    <source>
        <dbReference type="EMBL" id="VAW86096.1"/>
    </source>
</evidence>
<keyword evidence="4 8" id="KW-0328">Glycosyltransferase</keyword>
<name>A0A3B0ZZS4_9ZZZZ</name>
<organism evidence="8">
    <name type="scientific">hydrothermal vent metagenome</name>
    <dbReference type="NCBI Taxonomy" id="652676"/>
    <lineage>
        <taxon>unclassified sequences</taxon>
        <taxon>metagenomes</taxon>
        <taxon>ecological metagenomes</taxon>
    </lineage>
</organism>
<sequence>MKILFVCSEAHPLIKTGGLADVAGSLPLAINKLGHDIRLVLPAYHELRAKCTDLKTVAQLTLPTVQYPVKILEGKLANSQVTLWLVDYPAAFNRPGNPYMTLQGEPWPDNPHRFALLSRAAVELSQNRAGLNWQADVVHSNDWQTALAPALLNLEPLRPATLFTIHNLAYQGIYKKEVFEQLELPWALWQQQGVEFHHMLNMIKGGITYADIITTVSPTYAHEIQGSEYGNGLEGVLRHRNERLFGILNGVDYNEWNPETDPHLSTHYNALNFADKIKNKRALQKERGLPVRDKTPLIGLIARLVDQKGIDLLINALPHLIKQEMQLVILGSGERRYEKQLQQWQQWHPDKISVQIGYDESLAHRIEGSCDMFLMPSRFEPCGLNQLYSLKYGTVPIVRRAGGLADSVVEASKQNIANQTATGIVFDHADTHAICWAFDQAISLYHQPEIWQQLCKTGMAQTFDWKNSAERYLALYKKAQDFRGW</sequence>
<keyword evidence="5 8" id="KW-0808">Transferase</keyword>
<evidence type="ECO:0000259" key="6">
    <source>
        <dbReference type="Pfam" id="PF00534"/>
    </source>
</evidence>
<dbReference type="InterPro" id="IPR001296">
    <property type="entry name" value="Glyco_trans_1"/>
</dbReference>
<dbReference type="NCBIfam" id="NF001899">
    <property type="entry name" value="PRK00654.1-2"/>
    <property type="match status" value="1"/>
</dbReference>
<reference evidence="8" key="1">
    <citation type="submission" date="2018-06" db="EMBL/GenBank/DDBJ databases">
        <authorList>
            <person name="Zhirakovskaya E."/>
        </authorList>
    </citation>
    <scope>NUCLEOTIDE SEQUENCE</scope>
</reference>
<evidence type="ECO:0000256" key="2">
    <source>
        <dbReference type="ARBA" id="ARBA00010281"/>
    </source>
</evidence>
<dbReference type="HAMAP" id="MF_00484">
    <property type="entry name" value="Glycogen_synth"/>
    <property type="match status" value="1"/>
</dbReference>
<dbReference type="AlphaFoldDB" id="A0A3B0ZZS4"/>
<evidence type="ECO:0000256" key="3">
    <source>
        <dbReference type="ARBA" id="ARBA00012588"/>
    </source>
</evidence>
<dbReference type="GO" id="GO:0005829">
    <property type="term" value="C:cytosol"/>
    <property type="evidence" value="ECO:0007669"/>
    <property type="project" value="TreeGrafter"/>
</dbReference>
<dbReference type="EC" id="2.4.1.21" evidence="3"/>
<evidence type="ECO:0000256" key="4">
    <source>
        <dbReference type="ARBA" id="ARBA00022676"/>
    </source>
</evidence>
<dbReference type="PANTHER" id="PTHR45825">
    <property type="entry name" value="GRANULE-BOUND STARCH SYNTHASE 1, CHLOROPLASTIC/AMYLOPLASTIC"/>
    <property type="match status" value="1"/>
</dbReference>
<dbReference type="NCBIfam" id="TIGR02095">
    <property type="entry name" value="glgA"/>
    <property type="match status" value="1"/>
</dbReference>
<accession>A0A3B0ZZS4</accession>
<comment type="catalytic activity">
    <reaction evidence="1">
        <text>[(1-&gt;4)-alpha-D-glucosyl](n) + ADP-alpha-D-glucose = [(1-&gt;4)-alpha-D-glucosyl](n+1) + ADP + H(+)</text>
        <dbReference type="Rhea" id="RHEA:18189"/>
        <dbReference type="Rhea" id="RHEA-COMP:9584"/>
        <dbReference type="Rhea" id="RHEA-COMP:9587"/>
        <dbReference type="ChEBI" id="CHEBI:15378"/>
        <dbReference type="ChEBI" id="CHEBI:15444"/>
        <dbReference type="ChEBI" id="CHEBI:57498"/>
        <dbReference type="ChEBI" id="CHEBI:456216"/>
        <dbReference type="EC" id="2.4.1.21"/>
    </reaction>
</comment>
<dbReference type="EMBL" id="UOFP01000122">
    <property type="protein sequence ID" value="VAW86096.1"/>
    <property type="molecule type" value="Genomic_DNA"/>
</dbReference>
<dbReference type="SUPFAM" id="SSF53756">
    <property type="entry name" value="UDP-Glycosyltransferase/glycogen phosphorylase"/>
    <property type="match status" value="1"/>
</dbReference>